<dbReference type="Gene3D" id="3.80.10.10">
    <property type="entry name" value="Ribonuclease Inhibitor"/>
    <property type="match status" value="1"/>
</dbReference>
<dbReference type="InterPro" id="IPR036047">
    <property type="entry name" value="F-box-like_dom_sf"/>
</dbReference>
<accession>A0A2G5C4E0</accession>
<evidence type="ECO:0000313" key="4">
    <source>
        <dbReference type="Proteomes" id="UP000230069"/>
    </source>
</evidence>
<evidence type="ECO:0000313" key="3">
    <source>
        <dbReference type="EMBL" id="PIA26136.1"/>
    </source>
</evidence>
<dbReference type="STRING" id="218851.A0A2G5C4E0"/>
<feature type="region of interest" description="Disordered" evidence="1">
    <location>
        <begin position="1"/>
        <end position="22"/>
    </location>
</feature>
<dbReference type="OrthoDB" id="2095648at2759"/>
<gene>
    <name evidence="3" type="ORF">AQUCO_09700004v1</name>
</gene>
<dbReference type="InterPro" id="IPR001810">
    <property type="entry name" value="F-box_dom"/>
</dbReference>
<dbReference type="Pfam" id="PF12937">
    <property type="entry name" value="F-box-like"/>
    <property type="match status" value="1"/>
</dbReference>
<dbReference type="InParanoid" id="A0A2G5C4E0"/>
<keyword evidence="4" id="KW-1185">Reference proteome</keyword>
<dbReference type="InterPro" id="IPR032675">
    <property type="entry name" value="LRR_dom_sf"/>
</dbReference>
<dbReference type="EMBL" id="KZ305114">
    <property type="protein sequence ID" value="PIA26136.1"/>
    <property type="molecule type" value="Genomic_DNA"/>
</dbReference>
<dbReference type="PANTHER" id="PTHR38926:SF2">
    <property type="entry name" value="F-BOX_LRR-REPEAT PROTEIN 21-RELATED"/>
    <property type="match status" value="1"/>
</dbReference>
<dbReference type="SUPFAM" id="SSF52047">
    <property type="entry name" value="RNI-like"/>
    <property type="match status" value="1"/>
</dbReference>
<evidence type="ECO:0000259" key="2">
    <source>
        <dbReference type="PROSITE" id="PS50181"/>
    </source>
</evidence>
<reference evidence="3 4" key="1">
    <citation type="submission" date="2017-09" db="EMBL/GenBank/DDBJ databases">
        <title>WGS assembly of Aquilegia coerulea Goldsmith.</title>
        <authorList>
            <person name="Hodges S."/>
            <person name="Kramer E."/>
            <person name="Nordborg M."/>
            <person name="Tomkins J."/>
            <person name="Borevitz J."/>
            <person name="Derieg N."/>
            <person name="Yan J."/>
            <person name="Mihaltcheva S."/>
            <person name="Hayes R.D."/>
            <person name="Rokhsar D."/>
        </authorList>
    </citation>
    <scope>NUCLEOTIDE SEQUENCE [LARGE SCALE GENOMIC DNA]</scope>
    <source>
        <strain evidence="4">cv. Goldsmith</strain>
    </source>
</reference>
<sequence length="296" mass="34677">MSKRRNNTFGHQLTKNKRRKTTKKEVRNWLDLPTDVMLLIFMKLGPVEIILNAQYVCSLWRKLAKEPHLFHAIIVPHHQHHFHCCNEATGLRKFDMFFEEAIVRSCGQLVKLSFENFLTQELLLQVVSKPNSLKSLRIGMEVGYSLNGFFEIIKRLPLLEELDVGNGFYTCHQFEVISFFCPKLKHLRVEYYCGSPYEPRDYDEHAFAIAKNMPHLHSLHLIRSAMTNKGLQAIQEGFPKLKYLDLRICFKLTLDGDVFKKRVCRYRHIRLSNEQTRRWSSTAKSSLVINCCRCAS</sequence>
<dbReference type="PANTHER" id="PTHR38926">
    <property type="entry name" value="F-BOX DOMAIN CONTAINING PROTEIN, EXPRESSED"/>
    <property type="match status" value="1"/>
</dbReference>
<proteinExistence type="predicted"/>
<dbReference type="Gene3D" id="1.20.1280.50">
    <property type="match status" value="1"/>
</dbReference>
<dbReference type="AlphaFoldDB" id="A0A2G5C4E0"/>
<dbReference type="PROSITE" id="PS50181">
    <property type="entry name" value="FBOX"/>
    <property type="match status" value="1"/>
</dbReference>
<name>A0A2G5C4E0_AQUCA</name>
<dbReference type="Proteomes" id="UP000230069">
    <property type="component" value="Unassembled WGS sequence"/>
</dbReference>
<organism evidence="3 4">
    <name type="scientific">Aquilegia coerulea</name>
    <name type="common">Rocky mountain columbine</name>
    <dbReference type="NCBI Taxonomy" id="218851"/>
    <lineage>
        <taxon>Eukaryota</taxon>
        <taxon>Viridiplantae</taxon>
        <taxon>Streptophyta</taxon>
        <taxon>Embryophyta</taxon>
        <taxon>Tracheophyta</taxon>
        <taxon>Spermatophyta</taxon>
        <taxon>Magnoliopsida</taxon>
        <taxon>Ranunculales</taxon>
        <taxon>Ranunculaceae</taxon>
        <taxon>Thalictroideae</taxon>
        <taxon>Aquilegia</taxon>
    </lineage>
</organism>
<dbReference type="SUPFAM" id="SSF81383">
    <property type="entry name" value="F-box domain"/>
    <property type="match status" value="1"/>
</dbReference>
<protein>
    <recommendedName>
        <fullName evidence="2">F-box domain-containing protein</fullName>
    </recommendedName>
</protein>
<evidence type="ECO:0000256" key="1">
    <source>
        <dbReference type="SAM" id="MobiDB-lite"/>
    </source>
</evidence>
<dbReference type="CDD" id="cd22164">
    <property type="entry name" value="F-box_AtSKIP19-like"/>
    <property type="match status" value="1"/>
</dbReference>
<feature type="domain" description="F-box" evidence="2">
    <location>
        <begin position="26"/>
        <end position="73"/>
    </location>
</feature>